<proteinExistence type="predicted"/>
<organism evidence="2 3">
    <name type="scientific">Homoserinibacter gongjuensis</name>
    <dbReference type="NCBI Taxonomy" id="1162968"/>
    <lineage>
        <taxon>Bacteria</taxon>
        <taxon>Bacillati</taxon>
        <taxon>Actinomycetota</taxon>
        <taxon>Actinomycetes</taxon>
        <taxon>Micrococcales</taxon>
        <taxon>Microbacteriaceae</taxon>
        <taxon>Homoserinibacter</taxon>
    </lineage>
</organism>
<gene>
    <name evidence="2" type="ORF">GCM10025869_14660</name>
</gene>
<accession>A0ABQ6JT94</accession>
<evidence type="ECO:0000256" key="1">
    <source>
        <dbReference type="SAM" id="MobiDB-lite"/>
    </source>
</evidence>
<protein>
    <submittedName>
        <fullName evidence="2">Uncharacterized protein</fullName>
    </submittedName>
</protein>
<sequence length="114" mass="11615">MRVDLPPVTAGEGPAYVRPEAPGGVAARGSIIAHRTQMLDEVGLAEPSRARTSNADTPLGLTPSNGAIAAGFIPSTTWYQRAACQRSGNEAKARCTTSDSKAVTAGSTASPGFS</sequence>
<keyword evidence="3" id="KW-1185">Reference proteome</keyword>
<dbReference type="Proteomes" id="UP001157069">
    <property type="component" value="Unassembled WGS sequence"/>
</dbReference>
<feature type="region of interest" description="Disordered" evidence="1">
    <location>
        <begin position="88"/>
        <end position="114"/>
    </location>
</feature>
<dbReference type="EMBL" id="BSVA01000001">
    <property type="protein sequence ID" value="GMA90937.1"/>
    <property type="molecule type" value="Genomic_DNA"/>
</dbReference>
<evidence type="ECO:0000313" key="3">
    <source>
        <dbReference type="Proteomes" id="UP001157069"/>
    </source>
</evidence>
<reference evidence="3" key="1">
    <citation type="journal article" date="2019" name="Int. J. Syst. Evol. Microbiol.">
        <title>The Global Catalogue of Microorganisms (GCM) 10K type strain sequencing project: providing services to taxonomists for standard genome sequencing and annotation.</title>
        <authorList>
            <consortium name="The Broad Institute Genomics Platform"/>
            <consortium name="The Broad Institute Genome Sequencing Center for Infectious Disease"/>
            <person name="Wu L."/>
            <person name="Ma J."/>
        </authorList>
    </citation>
    <scope>NUCLEOTIDE SEQUENCE [LARGE SCALE GENOMIC DNA]</scope>
    <source>
        <strain evidence="3">NBRC 108755</strain>
    </source>
</reference>
<comment type="caution">
    <text evidence="2">The sequence shown here is derived from an EMBL/GenBank/DDBJ whole genome shotgun (WGS) entry which is preliminary data.</text>
</comment>
<name>A0ABQ6JT94_9MICO</name>
<evidence type="ECO:0000313" key="2">
    <source>
        <dbReference type="EMBL" id="GMA90937.1"/>
    </source>
</evidence>
<feature type="compositionally biased region" description="Polar residues" evidence="1">
    <location>
        <begin position="95"/>
        <end position="114"/>
    </location>
</feature>